<dbReference type="Pfam" id="PF24984">
    <property type="entry name" value="HEAT_EF3_GNC1"/>
    <property type="match status" value="1"/>
</dbReference>
<dbReference type="SUPFAM" id="SSF48371">
    <property type="entry name" value="ARM repeat"/>
    <property type="match status" value="3"/>
</dbReference>
<dbReference type="InterPro" id="IPR034085">
    <property type="entry name" value="TOG"/>
</dbReference>
<accession>A0A1E7FD70</accession>
<feature type="repeat" description="HEAT" evidence="2">
    <location>
        <begin position="578"/>
        <end position="616"/>
    </location>
</feature>
<evidence type="ECO:0000256" key="1">
    <source>
        <dbReference type="ARBA" id="ARBA00022737"/>
    </source>
</evidence>
<dbReference type="Proteomes" id="UP000095751">
    <property type="component" value="Unassembled WGS sequence"/>
</dbReference>
<keyword evidence="5" id="KW-1185">Reference proteome</keyword>
<dbReference type="PANTHER" id="PTHR23346:SF7">
    <property type="entry name" value="STALLED RIBOSOME SENSOR GCN1"/>
    <property type="match status" value="1"/>
</dbReference>
<dbReference type="Pfam" id="PF23271">
    <property type="entry name" value="HEAT_GCN1"/>
    <property type="match status" value="2"/>
</dbReference>
<feature type="repeat" description="HEAT" evidence="2">
    <location>
        <begin position="221"/>
        <end position="257"/>
    </location>
</feature>
<dbReference type="SMART" id="SM01349">
    <property type="entry name" value="TOG"/>
    <property type="match status" value="2"/>
</dbReference>
<dbReference type="OrthoDB" id="5148094at2759"/>
<evidence type="ECO:0000256" key="2">
    <source>
        <dbReference type="PROSITE-ProRule" id="PRU00103"/>
    </source>
</evidence>
<dbReference type="Pfam" id="PF25801">
    <property type="entry name" value="HEAT_GCN1_C_2"/>
    <property type="match status" value="1"/>
</dbReference>
<dbReference type="InterPro" id="IPR057546">
    <property type="entry name" value="HEAT_GCN1"/>
</dbReference>
<name>A0A1E7FD70_9STRA</name>
<evidence type="ECO:0000259" key="3">
    <source>
        <dbReference type="SMART" id="SM01349"/>
    </source>
</evidence>
<dbReference type="GO" id="GO:0034198">
    <property type="term" value="P:cellular response to amino acid starvation"/>
    <property type="evidence" value="ECO:0007669"/>
    <property type="project" value="TreeGrafter"/>
</dbReference>
<dbReference type="Gene3D" id="1.25.10.10">
    <property type="entry name" value="Leucine-rich Repeat Variant"/>
    <property type="match status" value="4"/>
</dbReference>
<reference evidence="4 5" key="1">
    <citation type="submission" date="2016-09" db="EMBL/GenBank/DDBJ databases">
        <title>Extensive genetic diversity and differential bi-allelic expression allows diatom success in the polar Southern Ocean.</title>
        <authorList>
            <consortium name="DOE Joint Genome Institute"/>
            <person name="Mock T."/>
            <person name="Otillar R.P."/>
            <person name="Strauss J."/>
            <person name="Dupont C."/>
            <person name="Frickenhaus S."/>
            <person name="Maumus F."/>
            <person name="Mcmullan M."/>
            <person name="Sanges R."/>
            <person name="Schmutz J."/>
            <person name="Toseland A."/>
            <person name="Valas R."/>
            <person name="Veluchamy A."/>
            <person name="Ward B.J."/>
            <person name="Allen A."/>
            <person name="Barry K."/>
            <person name="Falciatore A."/>
            <person name="Ferrante M."/>
            <person name="Fortunato A.E."/>
            <person name="Gloeckner G."/>
            <person name="Gruber A."/>
            <person name="Hipkin R."/>
            <person name="Janech M."/>
            <person name="Kroth P."/>
            <person name="Leese F."/>
            <person name="Lindquist E."/>
            <person name="Lyon B.R."/>
            <person name="Martin J."/>
            <person name="Mayer C."/>
            <person name="Parker M."/>
            <person name="Quesneville H."/>
            <person name="Raymond J."/>
            <person name="Uhlig C."/>
            <person name="Valentin K.U."/>
            <person name="Worden A.Z."/>
            <person name="Armbrust E.V."/>
            <person name="Bowler C."/>
            <person name="Green B."/>
            <person name="Moulton V."/>
            <person name="Van Oosterhout C."/>
            <person name="Grigoriev I."/>
        </authorList>
    </citation>
    <scope>NUCLEOTIDE SEQUENCE [LARGE SCALE GENOMIC DNA]</scope>
    <source>
        <strain evidence="4 5">CCMP1102</strain>
    </source>
</reference>
<dbReference type="GO" id="GO:0005829">
    <property type="term" value="C:cytosol"/>
    <property type="evidence" value="ECO:0007669"/>
    <property type="project" value="TreeGrafter"/>
</dbReference>
<feature type="domain" description="TOG" evidence="3">
    <location>
        <begin position="1032"/>
        <end position="1276"/>
    </location>
</feature>
<keyword evidence="1" id="KW-0677">Repeat</keyword>
<dbReference type="InterPro" id="IPR011989">
    <property type="entry name" value="ARM-like"/>
</dbReference>
<feature type="repeat" description="HEAT" evidence="2">
    <location>
        <begin position="420"/>
        <end position="458"/>
    </location>
</feature>
<dbReference type="InterPro" id="IPR021133">
    <property type="entry name" value="HEAT_type_2"/>
</dbReference>
<dbReference type="InterPro" id="IPR016024">
    <property type="entry name" value="ARM-type_fold"/>
</dbReference>
<feature type="repeat" description="HEAT" evidence="2">
    <location>
        <begin position="300"/>
        <end position="337"/>
    </location>
</feature>
<proteinExistence type="predicted"/>
<dbReference type="EMBL" id="KV784358">
    <property type="protein sequence ID" value="OEU16084.1"/>
    <property type="molecule type" value="Genomic_DNA"/>
</dbReference>
<dbReference type="Pfam" id="PF24987">
    <property type="entry name" value="HEAT_EF3_N"/>
    <property type="match status" value="1"/>
</dbReference>
<gene>
    <name evidence="4" type="ORF">FRACYDRAFT_208008</name>
</gene>
<dbReference type="InParanoid" id="A0A1E7FD70"/>
<evidence type="ECO:0000313" key="4">
    <source>
        <dbReference type="EMBL" id="OEU16084.1"/>
    </source>
</evidence>
<dbReference type="GO" id="GO:0019887">
    <property type="term" value="F:protein kinase regulator activity"/>
    <property type="evidence" value="ECO:0007669"/>
    <property type="project" value="TreeGrafter"/>
</dbReference>
<dbReference type="PROSITE" id="PS50077">
    <property type="entry name" value="HEAT_REPEAT"/>
    <property type="match status" value="5"/>
</dbReference>
<dbReference type="KEGG" id="fcy:FRACYDRAFT_208008"/>
<protein>
    <submittedName>
        <fullName evidence="4">ARM repeat-containing protein</fullName>
    </submittedName>
</protein>
<feature type="repeat" description="HEAT" evidence="2">
    <location>
        <begin position="767"/>
        <end position="804"/>
    </location>
</feature>
<organism evidence="4 5">
    <name type="scientific">Fragilariopsis cylindrus CCMP1102</name>
    <dbReference type="NCBI Taxonomy" id="635003"/>
    <lineage>
        <taxon>Eukaryota</taxon>
        <taxon>Sar</taxon>
        <taxon>Stramenopiles</taxon>
        <taxon>Ochrophyta</taxon>
        <taxon>Bacillariophyta</taxon>
        <taxon>Bacillariophyceae</taxon>
        <taxon>Bacillariophycidae</taxon>
        <taxon>Bacillariales</taxon>
        <taxon>Bacillariaceae</taxon>
        <taxon>Fragilariopsis</taxon>
    </lineage>
</organism>
<dbReference type="GO" id="GO:0006417">
    <property type="term" value="P:regulation of translation"/>
    <property type="evidence" value="ECO:0007669"/>
    <property type="project" value="TreeGrafter"/>
</dbReference>
<sequence length="1448" mass="155411">MAYGIADGDEGVKNTSRNALRDAIVTYGASDDAIAFLLPHLDDILKNGVADSSSLDDLPKTKILQDTDASNRRKEGAVVALGSVALHLKGPENATKIDNSVDMLLSSLKTPNEDVQSSIADALAKLMKKGNTQSRIEVILDQLVNDCLEGDSTAIRHGAAYGIASAVKGSGIATLKKFGIVIRLEEACAEGSSDNKEGSLFAIQLLCTRLGLLFEPYIIVLLPSLLKSFGDGSESVRKAASKAVGVIMSKLSAHGVKLVLPTVLTAFNDSSWRTKEASINMLGSMSHLAPKQLASALPKVVPKLTEAFTDTHPKVKASAEAALDEISSVIRNPEIREISPALLKALTDPASKTLAALEALIETEFLHAIDAPSLALIVPILHRGLRDRAATTKRYGALITGNICTMINDSRDFLPYIPTLMPDLKSSLLDPIPDVRSIAAKALGSLTRGLGEDALPDLRPWLIEQLRLDGLSSAERSGAAQGLTEVLIASGGAVVESQMMDDILPLASHPSQSTREGVLWVLCFLPPALGQGFTVMLDASLPALINGLSDDNEQVREVAMRAGRVLIKSHGKVHFDKILPILQSGMADEDHRIRLSSLMLLGDLLSMIGGTTVLRTDGDTQDDIRRAERAQAQITLTLGITTRNRVLSDVYLARSDNAGAVRHAAVQVWKTVVSVTARTLKQILQVLVSRVVSDLASGDPEKTEMAGKCLGDIVSKLGDSVLPEVIPVLRNSLYDGDHNTRRGVCVGLSEVISSSTKDQILRFLDIIVKVVQDAICDDNESVREMAASSFQNLYNLVGTRAMDEVVPALMVALEDTDDDDRSGRALNGLTGILSIRSKELLPYIIPRLVQQPITISHAKALSSIATVTSTTLYFHFNSIIPALLNDLATGATDDKSHVEAVRDCARSVFGNADEAGVNRLIGEVSKDCASDKAEFRKESCWMLGTVVEAHFYDLNSIIIRELIHRFNDENKDVVKAANKAFAALSKNVPAEELVNDIEYMRNLIASMVSDARRRKGGVGDGEFLLPGFNIPKGLEPLLPIYQRGILYGTPNIREASAAGLGEVINLTADKYLAGPLIIKMTGPLLRIVGDRNPANVKIAILKTLGLILVKGGPALRAFVPQFQTTFVKALSDPSRQVRLEAINALGLLMPLSTRVDPLIKELVAGSLGKGGVGDDGAVGVVAVQTATLEALAVVLQRGGKKSKLPDSIPSALEASASLIRHSDETVREAAAKVTGAACDILGPEKTEVMIQSEILDSNDDDSGDIRQGKASAIRRIFTAEVAKDLNESISADILGLAIKYVNDEKLAVKESGIAALGAVVGRSKDPESSLRSVESEFMSFMDRDLKHRLETHQAVARGLCLCLQLAQVESRISFFGLNLLKACIKLAMSGSQRVQFAFNDVLWLALDVTEGQAGLDEFSSIAMFEDARQMKSLYSKVLLKIKKVTITD</sequence>
<dbReference type="PANTHER" id="PTHR23346">
    <property type="entry name" value="TRANSLATIONAL ACTIVATOR GCN1-RELATED"/>
    <property type="match status" value="1"/>
</dbReference>
<feature type="domain" description="TOG" evidence="3">
    <location>
        <begin position="129"/>
        <end position="360"/>
    </location>
</feature>
<evidence type="ECO:0000313" key="5">
    <source>
        <dbReference type="Proteomes" id="UP000095751"/>
    </source>
</evidence>